<comment type="caution">
    <text evidence="1">The sequence shown here is derived from an EMBL/GenBank/DDBJ whole genome shotgun (WGS) entry which is preliminary data.</text>
</comment>
<name>A0AAV7TBS8_PLEWA</name>
<reference evidence="1" key="1">
    <citation type="journal article" date="2022" name="bioRxiv">
        <title>Sequencing and chromosome-scale assembly of the giantPleurodeles waltlgenome.</title>
        <authorList>
            <person name="Brown T."/>
            <person name="Elewa A."/>
            <person name="Iarovenko S."/>
            <person name="Subramanian E."/>
            <person name="Araus A.J."/>
            <person name="Petzold A."/>
            <person name="Susuki M."/>
            <person name="Suzuki K.-i.T."/>
            <person name="Hayashi T."/>
            <person name="Toyoda A."/>
            <person name="Oliveira C."/>
            <person name="Osipova E."/>
            <person name="Leigh N.D."/>
            <person name="Simon A."/>
            <person name="Yun M.H."/>
        </authorList>
    </citation>
    <scope>NUCLEOTIDE SEQUENCE</scope>
    <source>
        <strain evidence="1">20211129_DDA</strain>
        <tissue evidence="1">Liver</tissue>
    </source>
</reference>
<evidence type="ECO:0000313" key="2">
    <source>
        <dbReference type="Proteomes" id="UP001066276"/>
    </source>
</evidence>
<evidence type="ECO:0000313" key="1">
    <source>
        <dbReference type="EMBL" id="KAJ1174082.1"/>
    </source>
</evidence>
<dbReference type="EMBL" id="JANPWB010000007">
    <property type="protein sequence ID" value="KAJ1174082.1"/>
    <property type="molecule type" value="Genomic_DNA"/>
</dbReference>
<dbReference type="AlphaFoldDB" id="A0AAV7TBS8"/>
<proteinExistence type="predicted"/>
<gene>
    <name evidence="1" type="ORF">NDU88_005905</name>
</gene>
<accession>A0AAV7TBS8</accession>
<keyword evidence="2" id="KW-1185">Reference proteome</keyword>
<organism evidence="1 2">
    <name type="scientific">Pleurodeles waltl</name>
    <name type="common">Iberian ribbed newt</name>
    <dbReference type="NCBI Taxonomy" id="8319"/>
    <lineage>
        <taxon>Eukaryota</taxon>
        <taxon>Metazoa</taxon>
        <taxon>Chordata</taxon>
        <taxon>Craniata</taxon>
        <taxon>Vertebrata</taxon>
        <taxon>Euteleostomi</taxon>
        <taxon>Amphibia</taxon>
        <taxon>Batrachia</taxon>
        <taxon>Caudata</taxon>
        <taxon>Salamandroidea</taxon>
        <taxon>Salamandridae</taxon>
        <taxon>Pleurodelinae</taxon>
        <taxon>Pleurodeles</taxon>
    </lineage>
</organism>
<protein>
    <submittedName>
        <fullName evidence="1">Uncharacterized protein</fullName>
    </submittedName>
</protein>
<sequence length="75" mass="8396">MQADQRWSPEGWIDEKPSSPCCEGEAHGRLRRADMLNCCGEAPQRLCRSLSSASQLPTYSQNCAANRFSYVPEAF</sequence>
<dbReference type="Proteomes" id="UP001066276">
    <property type="component" value="Chromosome 4_1"/>
</dbReference>